<sequence>MNNLLDKFEDSIDNLNKTEYFSQKSIELKQILLSDEVTQKILISLDKFERNQKFCDSNLTLTSLAKELNTNNKYLSKIINLHKQKSFTQYIHDLRINYFIDHLKEEKSKYRSYNIKGIADDLGFKTSRSFSTAFHKKMNRYPSDYIKEIKIKKESSFDQI</sequence>
<dbReference type="PROSITE" id="PS01124">
    <property type="entry name" value="HTH_ARAC_FAMILY_2"/>
    <property type="match status" value="1"/>
</dbReference>
<dbReference type="SUPFAM" id="SSF46689">
    <property type="entry name" value="Homeodomain-like"/>
    <property type="match status" value="1"/>
</dbReference>
<proteinExistence type="predicted"/>
<feature type="domain" description="HTH araC/xylS-type" evidence="4">
    <location>
        <begin position="35"/>
        <end position="148"/>
    </location>
</feature>
<evidence type="ECO:0000256" key="3">
    <source>
        <dbReference type="ARBA" id="ARBA00023163"/>
    </source>
</evidence>
<keyword evidence="1" id="KW-0805">Transcription regulation</keyword>
<dbReference type="InterPro" id="IPR009057">
    <property type="entry name" value="Homeodomain-like_sf"/>
</dbReference>
<dbReference type="PANTHER" id="PTHR43280">
    <property type="entry name" value="ARAC-FAMILY TRANSCRIPTIONAL REGULATOR"/>
    <property type="match status" value="1"/>
</dbReference>
<protein>
    <submittedName>
        <fullName evidence="5">AraC family transcriptional regulator</fullName>
    </submittedName>
</protein>
<evidence type="ECO:0000313" key="6">
    <source>
        <dbReference type="Proteomes" id="UP000315540"/>
    </source>
</evidence>
<keyword evidence="2" id="KW-0238">DNA-binding</keyword>
<evidence type="ECO:0000256" key="1">
    <source>
        <dbReference type="ARBA" id="ARBA00023015"/>
    </source>
</evidence>
<dbReference type="InterPro" id="IPR018060">
    <property type="entry name" value="HTH_AraC"/>
</dbReference>
<evidence type="ECO:0000256" key="2">
    <source>
        <dbReference type="ARBA" id="ARBA00023125"/>
    </source>
</evidence>
<dbReference type="PANTHER" id="PTHR43280:SF2">
    <property type="entry name" value="HTH-TYPE TRANSCRIPTIONAL REGULATOR EXSA"/>
    <property type="match status" value="1"/>
</dbReference>
<gene>
    <name evidence="5" type="ORF">FHK87_16395</name>
</gene>
<dbReference type="Pfam" id="PF12833">
    <property type="entry name" value="HTH_18"/>
    <property type="match status" value="1"/>
</dbReference>
<dbReference type="GO" id="GO:0043565">
    <property type="term" value="F:sequence-specific DNA binding"/>
    <property type="evidence" value="ECO:0007669"/>
    <property type="project" value="InterPro"/>
</dbReference>
<keyword evidence="3" id="KW-0804">Transcription</keyword>
<dbReference type="Proteomes" id="UP000315540">
    <property type="component" value="Unassembled WGS sequence"/>
</dbReference>
<name>A0A504JDP6_9FLAO</name>
<comment type="caution">
    <text evidence="5">The sequence shown here is derived from an EMBL/GenBank/DDBJ whole genome shotgun (WGS) entry which is preliminary data.</text>
</comment>
<dbReference type="AlphaFoldDB" id="A0A504JDP6"/>
<evidence type="ECO:0000313" key="5">
    <source>
        <dbReference type="EMBL" id="TPN84511.1"/>
    </source>
</evidence>
<dbReference type="SMART" id="SM00342">
    <property type="entry name" value="HTH_ARAC"/>
    <property type="match status" value="1"/>
</dbReference>
<keyword evidence="6" id="KW-1185">Reference proteome</keyword>
<dbReference type="GO" id="GO:0003700">
    <property type="term" value="F:DNA-binding transcription factor activity"/>
    <property type="evidence" value="ECO:0007669"/>
    <property type="project" value="InterPro"/>
</dbReference>
<dbReference type="OrthoDB" id="5295174at2"/>
<dbReference type="Gene3D" id="1.10.10.60">
    <property type="entry name" value="Homeodomain-like"/>
    <property type="match status" value="2"/>
</dbReference>
<organism evidence="5 6">
    <name type="scientific">Aquimarina algicola</name>
    <dbReference type="NCBI Taxonomy" id="2589995"/>
    <lineage>
        <taxon>Bacteria</taxon>
        <taxon>Pseudomonadati</taxon>
        <taxon>Bacteroidota</taxon>
        <taxon>Flavobacteriia</taxon>
        <taxon>Flavobacteriales</taxon>
        <taxon>Flavobacteriaceae</taxon>
        <taxon>Aquimarina</taxon>
    </lineage>
</organism>
<reference evidence="5 6" key="1">
    <citation type="submission" date="2019-06" db="EMBL/GenBank/DDBJ databases">
        <authorList>
            <person name="Meng X."/>
        </authorList>
    </citation>
    <scope>NUCLEOTIDE SEQUENCE [LARGE SCALE GENOMIC DNA]</scope>
    <source>
        <strain evidence="5 6">M625</strain>
    </source>
</reference>
<dbReference type="EMBL" id="VFWZ01000005">
    <property type="protein sequence ID" value="TPN84511.1"/>
    <property type="molecule type" value="Genomic_DNA"/>
</dbReference>
<evidence type="ECO:0000259" key="4">
    <source>
        <dbReference type="PROSITE" id="PS01124"/>
    </source>
</evidence>
<accession>A0A504JDP6</accession>